<organism evidence="3 4">
    <name type="scientific">Arthrobotrys musiformis</name>
    <dbReference type="NCBI Taxonomy" id="47236"/>
    <lineage>
        <taxon>Eukaryota</taxon>
        <taxon>Fungi</taxon>
        <taxon>Dikarya</taxon>
        <taxon>Ascomycota</taxon>
        <taxon>Pezizomycotina</taxon>
        <taxon>Orbiliomycetes</taxon>
        <taxon>Orbiliales</taxon>
        <taxon>Orbiliaceae</taxon>
        <taxon>Arthrobotrys</taxon>
    </lineage>
</organism>
<feature type="signal peptide" evidence="1">
    <location>
        <begin position="1"/>
        <end position="20"/>
    </location>
</feature>
<keyword evidence="1" id="KW-0732">Signal</keyword>
<sequence>MLFSNIYAFALLALSTAVLGGKEHCIVPPVSCYFVTSADYCNSLISKNALARPTCTSPPSTVVQTTTTRATNWKTITTTRTITVTKPTSAVVTRTGVTTRVTTRTFTSTRWRSTKTTTRTISTTTRLPSQTCLARRELDVRQATPFPESCSCYLTSTRKTGVYTILLTSFLLPNATSTATITKTTTTTRVTTTRTVTSVLTRTTVRTSSITIWRTSSTTTTTRTATATFAAACTSPLRISAQLTSSNLESAKAVKVKDFKDCCNRCFAKRGCNSYEYQDSNKDCVLRTWKQSVGCSTGFCPSGRRSLSRGSGSTVKAWGYGPCAST</sequence>
<evidence type="ECO:0000256" key="1">
    <source>
        <dbReference type="SAM" id="SignalP"/>
    </source>
</evidence>
<evidence type="ECO:0000259" key="2">
    <source>
        <dbReference type="PROSITE" id="PS50948"/>
    </source>
</evidence>
<dbReference type="Pfam" id="PF00024">
    <property type="entry name" value="PAN_1"/>
    <property type="match status" value="1"/>
</dbReference>
<evidence type="ECO:0000313" key="4">
    <source>
        <dbReference type="Proteomes" id="UP001370758"/>
    </source>
</evidence>
<keyword evidence="4" id="KW-1185">Reference proteome</keyword>
<dbReference type="EMBL" id="JAVHJL010000005">
    <property type="protein sequence ID" value="KAK6503720.1"/>
    <property type="molecule type" value="Genomic_DNA"/>
</dbReference>
<comment type="caution">
    <text evidence="3">The sequence shown here is derived from an EMBL/GenBank/DDBJ whole genome shotgun (WGS) entry which is preliminary data.</text>
</comment>
<gene>
    <name evidence="3" type="ORF">TWF481_008724</name>
</gene>
<dbReference type="PROSITE" id="PS50948">
    <property type="entry name" value="PAN"/>
    <property type="match status" value="1"/>
</dbReference>
<dbReference type="InterPro" id="IPR003609">
    <property type="entry name" value="Pan_app"/>
</dbReference>
<feature type="chain" id="PRO_5043429566" description="Apple domain-containing protein" evidence="1">
    <location>
        <begin position="21"/>
        <end position="326"/>
    </location>
</feature>
<reference evidence="3 4" key="1">
    <citation type="submission" date="2023-08" db="EMBL/GenBank/DDBJ databases">
        <authorList>
            <person name="Palmer J.M."/>
        </authorList>
    </citation>
    <scope>NUCLEOTIDE SEQUENCE [LARGE SCALE GENOMIC DNA]</scope>
    <source>
        <strain evidence="3 4">TWF481</strain>
    </source>
</reference>
<evidence type="ECO:0000313" key="3">
    <source>
        <dbReference type="EMBL" id="KAK6503720.1"/>
    </source>
</evidence>
<accession>A0AAV9W8Z6</accession>
<feature type="domain" description="Apple" evidence="2">
    <location>
        <begin position="233"/>
        <end position="311"/>
    </location>
</feature>
<dbReference type="AlphaFoldDB" id="A0AAV9W8Z6"/>
<proteinExistence type="predicted"/>
<protein>
    <recommendedName>
        <fullName evidence="2">Apple domain-containing protein</fullName>
    </recommendedName>
</protein>
<dbReference type="Proteomes" id="UP001370758">
    <property type="component" value="Unassembled WGS sequence"/>
</dbReference>
<name>A0AAV9W8Z6_9PEZI</name>